<comment type="caution">
    <text evidence="3">The sequence shown here is derived from an EMBL/GenBank/DDBJ whole genome shotgun (WGS) entry which is preliminary data.</text>
</comment>
<dbReference type="AlphaFoldDB" id="A0A840X4Q0"/>
<feature type="region of interest" description="Disordered" evidence="1">
    <location>
        <begin position="97"/>
        <end position="119"/>
    </location>
</feature>
<feature type="chain" id="PRO_5032775258" description="DUF2946 domain-containing protein" evidence="2">
    <location>
        <begin position="28"/>
        <end position="119"/>
    </location>
</feature>
<keyword evidence="4" id="KW-1185">Reference proteome</keyword>
<sequence length="119" mass="12281">MRHLRLFWLRAFLALTVLVGTMGASLAHQPPTLDAKLYYRGPDGLPGVFCLTGDAPAGIAVGQPCDACLLIGAVDLPTLPRVVMRNTGVLAAPFGLTAQNGTGAAPRSPALPRGPPVLA</sequence>
<feature type="signal peptide" evidence="2">
    <location>
        <begin position="1"/>
        <end position="27"/>
    </location>
</feature>
<evidence type="ECO:0000256" key="1">
    <source>
        <dbReference type="SAM" id="MobiDB-lite"/>
    </source>
</evidence>
<evidence type="ECO:0000256" key="2">
    <source>
        <dbReference type="SAM" id="SignalP"/>
    </source>
</evidence>
<name>A0A840X4Q0_9RHOB</name>
<proteinExistence type="predicted"/>
<protein>
    <recommendedName>
        <fullName evidence="5">DUF2946 domain-containing protein</fullName>
    </recommendedName>
</protein>
<accession>A0A840X4Q0</accession>
<organism evidence="3 4">
    <name type="scientific">Rubricella aquisinus</name>
    <dbReference type="NCBI Taxonomy" id="2028108"/>
    <lineage>
        <taxon>Bacteria</taxon>
        <taxon>Pseudomonadati</taxon>
        <taxon>Pseudomonadota</taxon>
        <taxon>Alphaproteobacteria</taxon>
        <taxon>Rhodobacterales</taxon>
        <taxon>Paracoccaceae</taxon>
        <taxon>Rubricella</taxon>
    </lineage>
</organism>
<evidence type="ECO:0000313" key="3">
    <source>
        <dbReference type="EMBL" id="MBB5515657.1"/>
    </source>
</evidence>
<gene>
    <name evidence="3" type="ORF">FHS89_001669</name>
</gene>
<reference evidence="3 4" key="1">
    <citation type="submission" date="2020-08" db="EMBL/GenBank/DDBJ databases">
        <title>Genomic Encyclopedia of Type Strains, Phase IV (KMG-IV): sequencing the most valuable type-strain genomes for metagenomic binning, comparative biology and taxonomic classification.</title>
        <authorList>
            <person name="Goeker M."/>
        </authorList>
    </citation>
    <scope>NUCLEOTIDE SEQUENCE [LARGE SCALE GENOMIC DNA]</scope>
    <source>
        <strain evidence="3 4">DSM 103377</strain>
    </source>
</reference>
<evidence type="ECO:0000313" key="4">
    <source>
        <dbReference type="Proteomes" id="UP000553766"/>
    </source>
</evidence>
<keyword evidence="2" id="KW-0732">Signal</keyword>
<dbReference type="Proteomes" id="UP000553766">
    <property type="component" value="Unassembled WGS sequence"/>
</dbReference>
<evidence type="ECO:0008006" key="5">
    <source>
        <dbReference type="Google" id="ProtNLM"/>
    </source>
</evidence>
<dbReference type="EMBL" id="JACIJS010000004">
    <property type="protein sequence ID" value="MBB5515657.1"/>
    <property type="molecule type" value="Genomic_DNA"/>
</dbReference>